<dbReference type="EMBL" id="GU943139">
    <property type="protein sequence ID" value="ADD96418.1"/>
    <property type="molecule type" value="Genomic_DNA"/>
</dbReference>
<proteinExistence type="predicted"/>
<name>D6PL17_9ZZZZ</name>
<evidence type="ECO:0000313" key="1">
    <source>
        <dbReference type="EMBL" id="ADD96418.1"/>
    </source>
</evidence>
<reference evidence="1" key="1">
    <citation type="journal article" date="2010" name="ISME J.">
        <title>Metagenome of the Mediterranean deep chlorophyll maximum studied by direct and fosmid library 454 pyrosequencing.</title>
        <authorList>
            <person name="Ghai R."/>
            <person name="Martin-Cuadrado A.B."/>
            <person name="Molto A.G."/>
            <person name="Heredia I.G."/>
            <person name="Cabrera R."/>
            <person name="Martin J."/>
            <person name="Verdu M."/>
            <person name="Deschamps P."/>
            <person name="Moreira D."/>
            <person name="Lopez-Garcia P."/>
            <person name="Mira A."/>
            <person name="Rodriguez-Valera F."/>
        </authorList>
    </citation>
    <scope>NUCLEOTIDE SEQUENCE</scope>
</reference>
<accession>D6PL17</accession>
<organism evidence="1">
    <name type="scientific">uncultured organism MedDCM-OCT-S09-C426</name>
    <dbReference type="NCBI Taxonomy" id="743650"/>
    <lineage>
        <taxon>unclassified sequences</taxon>
        <taxon>environmental samples</taxon>
    </lineage>
</organism>
<sequence>MNGYKSFQSAAKFSINKIQDINENIEEIRKRTKDFCVASVAWNLPKEEMSAFKNWYNFLGVSNIYMLDNANEYPIDDAIIKKEKKEDFYDCIKELKEWVRENAKEKYVIFCDTDEFLYVEDASALDHLERHPLAVNWFTMICDLPNDAINSVHPVFSYNTGNYSNTVKTIGKVQDLSDEMMHRSHYSFSKDLKVCNSFGDQKLMQYTHPKNAKPNVNPLLHTVDTDVPKDENFYSIGFCI</sequence>
<dbReference type="AlphaFoldDB" id="D6PL17"/>
<protein>
    <submittedName>
        <fullName evidence="1">Uncharacterized protein</fullName>
    </submittedName>
</protein>